<dbReference type="Proteomes" id="UP000006258">
    <property type="component" value="Unassembled WGS sequence"/>
</dbReference>
<feature type="transmembrane region" description="Helical" evidence="1">
    <location>
        <begin position="72"/>
        <end position="89"/>
    </location>
</feature>
<dbReference type="EMBL" id="ACHA02000011">
    <property type="protein sequence ID" value="EFK57886.1"/>
    <property type="molecule type" value="Genomic_DNA"/>
</dbReference>
<sequence length="212" mass="25468">MNFDELKKQWNDQSSEQVQINPDLDQYKEVDNVLTKLRKNVKYEFITWIVAMLFLLVVPLIELYKIEGYARFAYYLIFFQMLLSSMIYYRRFFYFYKSASQSEVLSSRENLLKMYYDLKFAIDSYKTTSYVMIPQALIMYMIMLSNGKFESWFNKLYHIGSTLAQDSNFIVWFVLSTIVSIALVIFIIEIMSYSYYGKHLKEIKKILNQLED</sequence>
<reference evidence="2" key="1">
    <citation type="submission" date="2010-07" db="EMBL/GenBank/DDBJ databases">
        <authorList>
            <person name="Muzny D."/>
            <person name="Qin X."/>
            <person name="Buhay C."/>
            <person name="Dugan-Rocha S."/>
            <person name="Ding Y."/>
            <person name="Chen G."/>
            <person name="Hawes A."/>
            <person name="Holder M."/>
            <person name="Jhangiani S."/>
            <person name="Johnson A."/>
            <person name="Khan Z."/>
            <person name="Li Z."/>
            <person name="Liu W."/>
            <person name="Liu X."/>
            <person name="Perez L."/>
            <person name="Shen H."/>
            <person name="Wang Q."/>
            <person name="Watt J."/>
            <person name="Xi L."/>
            <person name="Xin Y."/>
            <person name="Zhou J."/>
            <person name="Deng J."/>
            <person name="Jiang H."/>
            <person name="Liu Y."/>
            <person name="Qu J."/>
            <person name="Song X.-Z."/>
            <person name="Zhang L."/>
            <person name="Villasana D."/>
            <person name="Johnson A."/>
            <person name="Liu J."/>
            <person name="Liyanage D."/>
            <person name="Lorensuhewa L."/>
            <person name="Robinson T."/>
            <person name="Song A."/>
            <person name="Song B.-B."/>
            <person name="Dinh H."/>
            <person name="Thornton R."/>
            <person name="Coyle M."/>
            <person name="Francisco L."/>
            <person name="Jackson L."/>
            <person name="Javaid M."/>
            <person name="Korchina V."/>
            <person name="Kovar C."/>
            <person name="Mata R."/>
            <person name="Mathew T."/>
            <person name="Ngo R."/>
            <person name="Nguyen L."/>
            <person name="Nguyen N."/>
            <person name="Okwuonu G."/>
            <person name="Ongeri F."/>
            <person name="Pham C."/>
            <person name="Simmons D."/>
            <person name="Wilczek-Boney K."/>
            <person name="Hale W."/>
            <person name="Jakkamsetti A."/>
            <person name="Pham P."/>
            <person name="Ruth R."/>
            <person name="San Lucas F."/>
            <person name="Warren J."/>
            <person name="Zhang J."/>
            <person name="Zhao Z."/>
            <person name="Zhou C."/>
            <person name="Zhu D."/>
            <person name="Lee S."/>
            <person name="Bess C."/>
            <person name="Blankenburg K."/>
            <person name="Forbes L."/>
            <person name="Fu Q."/>
            <person name="Gubbala S."/>
            <person name="Hirani K."/>
            <person name="Jayaseelan J.C."/>
            <person name="Lara F."/>
            <person name="Munidasa M."/>
            <person name="Palculict T."/>
            <person name="Patil S."/>
            <person name="Pu L.-L."/>
            <person name="Saada N."/>
            <person name="Tang L."/>
            <person name="Weissenberger G."/>
            <person name="Zhu Y."/>
            <person name="Hemphill L."/>
            <person name="Shang Y."/>
            <person name="Youmans B."/>
            <person name="Ayvaz T."/>
            <person name="Ross M."/>
            <person name="Santibanez J."/>
            <person name="Aqrawi P."/>
            <person name="Gross S."/>
            <person name="Joshi V."/>
            <person name="Fowler G."/>
            <person name="Nazareth L."/>
            <person name="Reid J."/>
            <person name="Worley K."/>
            <person name="Petrosino J."/>
            <person name="Highlander S."/>
            <person name="Gibbs R."/>
        </authorList>
    </citation>
    <scope>NUCLEOTIDE SEQUENCE [LARGE SCALE GENOMIC DNA]</scope>
    <source>
        <strain evidence="2">ATCC 33861</strain>
    </source>
</reference>
<dbReference type="OrthoDB" id="1249607at2"/>
<accession>D7VPN9</accession>
<keyword evidence="3" id="KW-1185">Reference proteome</keyword>
<proteinExistence type="predicted"/>
<name>D7VPN9_SPHSI</name>
<organism evidence="2 3">
    <name type="scientific">Sphingobacterium spiritivorum ATCC 33861</name>
    <dbReference type="NCBI Taxonomy" id="525373"/>
    <lineage>
        <taxon>Bacteria</taxon>
        <taxon>Pseudomonadati</taxon>
        <taxon>Bacteroidota</taxon>
        <taxon>Sphingobacteriia</taxon>
        <taxon>Sphingobacteriales</taxon>
        <taxon>Sphingobacteriaceae</taxon>
        <taxon>Sphingobacterium</taxon>
    </lineage>
</organism>
<dbReference type="RefSeq" id="WP_002993821.1">
    <property type="nucleotide sequence ID" value="NZ_GL379770.1"/>
</dbReference>
<gene>
    <name evidence="2" type="ORF">HMPREF0766_12959</name>
</gene>
<feature type="transmembrane region" description="Helical" evidence="1">
    <location>
        <begin position="129"/>
        <end position="149"/>
    </location>
</feature>
<dbReference type="STRING" id="525373.HMPREF0766_12959"/>
<evidence type="ECO:0000313" key="3">
    <source>
        <dbReference type="Proteomes" id="UP000006258"/>
    </source>
</evidence>
<dbReference type="AlphaFoldDB" id="D7VPN9"/>
<feature type="transmembrane region" description="Helical" evidence="1">
    <location>
        <begin position="169"/>
        <end position="196"/>
    </location>
</feature>
<dbReference type="eggNOG" id="ENOG503318C">
    <property type="taxonomic scope" value="Bacteria"/>
</dbReference>
<dbReference type="GeneID" id="95427475"/>
<keyword evidence="1" id="KW-0812">Transmembrane</keyword>
<evidence type="ECO:0000313" key="2">
    <source>
        <dbReference type="EMBL" id="EFK57886.1"/>
    </source>
</evidence>
<dbReference type="HOGENOM" id="CLU_111146_0_0_10"/>
<keyword evidence="1" id="KW-1133">Transmembrane helix</keyword>
<protein>
    <submittedName>
        <fullName evidence="2">Uncharacterized protein</fullName>
    </submittedName>
</protein>
<keyword evidence="1" id="KW-0472">Membrane</keyword>
<comment type="caution">
    <text evidence="2">The sequence shown here is derived from an EMBL/GenBank/DDBJ whole genome shotgun (WGS) entry which is preliminary data.</text>
</comment>
<feature type="transmembrane region" description="Helical" evidence="1">
    <location>
        <begin position="45"/>
        <end position="66"/>
    </location>
</feature>
<evidence type="ECO:0000256" key="1">
    <source>
        <dbReference type="SAM" id="Phobius"/>
    </source>
</evidence>